<reference evidence="2" key="2">
    <citation type="submission" date="2025-08" db="UniProtKB">
        <authorList>
            <consortium name="Ensembl"/>
        </authorList>
    </citation>
    <scope>IDENTIFICATION</scope>
</reference>
<keyword evidence="3" id="KW-1185">Reference proteome</keyword>
<dbReference type="Proteomes" id="UP000472268">
    <property type="component" value="Chromosome 17"/>
</dbReference>
<dbReference type="OMA" id="HIPAPQD"/>
<reference evidence="2 3" key="1">
    <citation type="submission" date="2019-05" db="EMBL/GenBank/DDBJ databases">
        <title>A Chromosome-scale Meerkat (S. suricatta) Genome Assembly.</title>
        <authorList>
            <person name="Dudchenko O."/>
            <person name="Lieberman Aiden E."/>
            <person name="Tung J."/>
            <person name="Barreiro L.B."/>
            <person name="Clutton-Brock T.H."/>
        </authorList>
    </citation>
    <scope>NUCLEOTIDE SEQUENCE [LARGE SCALE GENOMIC DNA]</scope>
</reference>
<evidence type="ECO:0000313" key="2">
    <source>
        <dbReference type="Ensembl" id="ENSSSUP00005032581.1"/>
    </source>
</evidence>
<dbReference type="Ensembl" id="ENSSSUT00005037156.1">
    <property type="protein sequence ID" value="ENSSSUP00005032581.1"/>
    <property type="gene ID" value="ENSSSUG00005020987.1"/>
</dbReference>
<reference evidence="2" key="3">
    <citation type="submission" date="2025-09" db="UniProtKB">
        <authorList>
            <consortium name="Ensembl"/>
        </authorList>
    </citation>
    <scope>IDENTIFICATION</scope>
</reference>
<organism evidence="2 3">
    <name type="scientific">Suricata suricatta</name>
    <name type="common">Meerkat</name>
    <dbReference type="NCBI Taxonomy" id="37032"/>
    <lineage>
        <taxon>Eukaryota</taxon>
        <taxon>Metazoa</taxon>
        <taxon>Chordata</taxon>
        <taxon>Craniata</taxon>
        <taxon>Vertebrata</taxon>
        <taxon>Euteleostomi</taxon>
        <taxon>Mammalia</taxon>
        <taxon>Eutheria</taxon>
        <taxon>Laurasiatheria</taxon>
        <taxon>Carnivora</taxon>
        <taxon>Feliformia</taxon>
        <taxon>Herpestidae</taxon>
        <taxon>Suricata</taxon>
    </lineage>
</organism>
<evidence type="ECO:0000313" key="3">
    <source>
        <dbReference type="Proteomes" id="UP000472268"/>
    </source>
</evidence>
<dbReference type="AlphaFoldDB" id="A0A673VGA0"/>
<proteinExistence type="predicted"/>
<evidence type="ECO:0008006" key="4">
    <source>
        <dbReference type="Google" id="ProtNLM"/>
    </source>
</evidence>
<sequence length="80" mass="8519">MLGKKGVRGSTKPVEVSETTSTEKGQKYFDSGDYNLAKSNLKNKQLPTPALDRTEVPGDHIPTALLLGTHPLLLASGLAD</sequence>
<protein>
    <recommendedName>
        <fullName evidence="4">Endosulfine alpha</fullName>
    </recommendedName>
</protein>
<evidence type="ECO:0000256" key="1">
    <source>
        <dbReference type="SAM" id="MobiDB-lite"/>
    </source>
</evidence>
<feature type="region of interest" description="Disordered" evidence="1">
    <location>
        <begin position="1"/>
        <end position="30"/>
    </location>
</feature>
<accession>A0A673VGA0</accession>
<name>A0A673VGA0_SURSU</name>